<feature type="region of interest" description="Disordered" evidence="1">
    <location>
        <begin position="1"/>
        <end position="26"/>
    </location>
</feature>
<feature type="compositionally biased region" description="Basic and acidic residues" evidence="1">
    <location>
        <begin position="16"/>
        <end position="26"/>
    </location>
</feature>
<keyword evidence="3" id="KW-1185">Reference proteome</keyword>
<evidence type="ECO:0000313" key="2">
    <source>
        <dbReference type="EMBL" id="KAK8564511.1"/>
    </source>
</evidence>
<proteinExistence type="predicted"/>
<protein>
    <submittedName>
        <fullName evidence="2">Uncharacterized protein</fullName>
    </submittedName>
</protein>
<dbReference type="EMBL" id="JBBPBM010000011">
    <property type="protein sequence ID" value="KAK8564511.1"/>
    <property type="molecule type" value="Genomic_DNA"/>
</dbReference>
<feature type="region of interest" description="Disordered" evidence="1">
    <location>
        <begin position="77"/>
        <end position="96"/>
    </location>
</feature>
<gene>
    <name evidence="2" type="ORF">V6N12_036634</name>
</gene>
<evidence type="ECO:0000256" key="1">
    <source>
        <dbReference type="SAM" id="MobiDB-lite"/>
    </source>
</evidence>
<evidence type="ECO:0000313" key="3">
    <source>
        <dbReference type="Proteomes" id="UP001472677"/>
    </source>
</evidence>
<comment type="caution">
    <text evidence="2">The sequence shown here is derived from an EMBL/GenBank/DDBJ whole genome shotgun (WGS) entry which is preliminary data.</text>
</comment>
<organism evidence="2 3">
    <name type="scientific">Hibiscus sabdariffa</name>
    <name type="common">roselle</name>
    <dbReference type="NCBI Taxonomy" id="183260"/>
    <lineage>
        <taxon>Eukaryota</taxon>
        <taxon>Viridiplantae</taxon>
        <taxon>Streptophyta</taxon>
        <taxon>Embryophyta</taxon>
        <taxon>Tracheophyta</taxon>
        <taxon>Spermatophyta</taxon>
        <taxon>Magnoliopsida</taxon>
        <taxon>eudicotyledons</taxon>
        <taxon>Gunneridae</taxon>
        <taxon>Pentapetalae</taxon>
        <taxon>rosids</taxon>
        <taxon>malvids</taxon>
        <taxon>Malvales</taxon>
        <taxon>Malvaceae</taxon>
        <taxon>Malvoideae</taxon>
        <taxon>Hibiscus</taxon>
    </lineage>
</organism>
<feature type="compositionally biased region" description="Polar residues" evidence="1">
    <location>
        <begin position="1"/>
        <end position="10"/>
    </location>
</feature>
<feature type="region of interest" description="Disordered" evidence="1">
    <location>
        <begin position="131"/>
        <end position="167"/>
    </location>
</feature>
<sequence length="187" mass="20218">MGGDSFSSKDGSVKVFEQREDGGDMHKQYSMDMVVSDSTADQSQDTGLQKFMGVDEDKGDFRFIGLEINDVEGVSDTRDDGFGVDEGEEVSSEVSSWSSDETVAILNLVDNDIQMGLNITELKRQPSNVTTSEHVVEGTEMDGVLSRNKAKGRSRRNPPTSQGLSNGYLMCPNAGDVVRGFGAECSP</sequence>
<name>A0ABR2EV86_9ROSI</name>
<feature type="compositionally biased region" description="Acidic residues" evidence="1">
    <location>
        <begin position="82"/>
        <end position="91"/>
    </location>
</feature>
<reference evidence="2 3" key="1">
    <citation type="journal article" date="2024" name="G3 (Bethesda)">
        <title>Genome assembly of Hibiscus sabdariffa L. provides insights into metabolisms of medicinal natural products.</title>
        <authorList>
            <person name="Kim T."/>
        </authorList>
    </citation>
    <scope>NUCLEOTIDE SEQUENCE [LARGE SCALE GENOMIC DNA]</scope>
    <source>
        <strain evidence="2">TK-2024</strain>
        <tissue evidence="2">Old leaves</tissue>
    </source>
</reference>
<accession>A0ABR2EV86</accession>
<dbReference type="Proteomes" id="UP001472677">
    <property type="component" value="Unassembled WGS sequence"/>
</dbReference>